<feature type="transmembrane region" description="Helical" evidence="8">
    <location>
        <begin position="289"/>
        <end position="309"/>
    </location>
</feature>
<feature type="transmembrane region" description="Helical" evidence="8">
    <location>
        <begin position="102"/>
        <end position="121"/>
    </location>
</feature>
<dbReference type="InterPro" id="IPR037294">
    <property type="entry name" value="ABC_BtuC-like"/>
</dbReference>
<dbReference type="InterPro" id="IPR000522">
    <property type="entry name" value="ABC_transptr_permease_BtuC"/>
</dbReference>
<gene>
    <name evidence="9" type="ORF">SAMN04244550_00826</name>
</gene>
<evidence type="ECO:0000256" key="1">
    <source>
        <dbReference type="ARBA" id="ARBA00004651"/>
    </source>
</evidence>
<comment type="similarity">
    <text evidence="2">Belongs to the binding-protein-dependent transport system permease family. FecCD subfamily.</text>
</comment>
<sequence length="315" mass="32428">MGVKLWAALMAGVVLVTGLWLFQGLSGNTGFVLSLRAGKLAALALVAASVAMATVLFQTVAQNRILTPSIMGFDALYLLVQSLALATLGISGFAALPAGPKFLLETALMTGLAAVLFGTLLGRARGADIGRTILSGVILGILFRAGSVLVMRVLDPNANAVVQSVSFANFSRPSVETLLYAAALALPAMALALWLGPRLDVLALGRDRALSLGLPHRAMVLGTLALVAVLTATATALVGPIAFFGLIVAGLAQSFAPGAPHRQLLLLSVGLALIGLIGGQWAFERLLGLKATLSVVLDCGGGLLFLMLLMRGKIR</sequence>
<feature type="transmembrane region" description="Helical" evidence="8">
    <location>
        <begin position="5"/>
        <end position="22"/>
    </location>
</feature>
<evidence type="ECO:0000256" key="5">
    <source>
        <dbReference type="ARBA" id="ARBA00022692"/>
    </source>
</evidence>
<feature type="transmembrane region" description="Helical" evidence="8">
    <location>
        <begin position="264"/>
        <end position="283"/>
    </location>
</feature>
<dbReference type="Gene3D" id="1.10.3470.10">
    <property type="entry name" value="ABC transporter involved in vitamin B12 uptake, BtuC"/>
    <property type="match status" value="1"/>
</dbReference>
<protein>
    <submittedName>
        <fullName evidence="9">Iron complex transport system permease protein</fullName>
    </submittedName>
</protein>
<feature type="transmembrane region" description="Helical" evidence="8">
    <location>
        <begin position="234"/>
        <end position="252"/>
    </location>
</feature>
<keyword evidence="5 8" id="KW-0812">Transmembrane</keyword>
<keyword evidence="7 8" id="KW-0472">Membrane</keyword>
<dbReference type="GO" id="GO:0033214">
    <property type="term" value="P:siderophore-iron import into cell"/>
    <property type="evidence" value="ECO:0007669"/>
    <property type="project" value="TreeGrafter"/>
</dbReference>
<evidence type="ECO:0000313" key="9">
    <source>
        <dbReference type="EMBL" id="SDE64976.1"/>
    </source>
</evidence>
<dbReference type="PANTHER" id="PTHR30472">
    <property type="entry name" value="FERRIC ENTEROBACTIN TRANSPORT SYSTEM PERMEASE PROTEIN"/>
    <property type="match status" value="1"/>
</dbReference>
<feature type="transmembrane region" description="Helical" evidence="8">
    <location>
        <begin position="73"/>
        <end position="96"/>
    </location>
</feature>
<proteinExistence type="inferred from homology"/>
<accession>A0A1G7ENF8</accession>
<organism evidence="9 10">
    <name type="scientific">Rhodobacter capsulatus</name>
    <name type="common">Rhodopseudomonas capsulata</name>
    <dbReference type="NCBI Taxonomy" id="1061"/>
    <lineage>
        <taxon>Bacteria</taxon>
        <taxon>Pseudomonadati</taxon>
        <taxon>Pseudomonadota</taxon>
        <taxon>Alphaproteobacteria</taxon>
        <taxon>Rhodobacterales</taxon>
        <taxon>Rhodobacter group</taxon>
        <taxon>Rhodobacter</taxon>
    </lineage>
</organism>
<evidence type="ECO:0000256" key="4">
    <source>
        <dbReference type="ARBA" id="ARBA00022475"/>
    </source>
</evidence>
<evidence type="ECO:0000313" key="10">
    <source>
        <dbReference type="Proteomes" id="UP000183812"/>
    </source>
</evidence>
<comment type="subcellular location">
    <subcellularLocation>
        <location evidence="1">Cell membrane</location>
        <topology evidence="1">Multi-pass membrane protein</topology>
    </subcellularLocation>
</comment>
<reference evidence="9 10" key="1">
    <citation type="submission" date="2016-10" db="EMBL/GenBank/DDBJ databases">
        <authorList>
            <person name="de Groot N.N."/>
        </authorList>
    </citation>
    <scope>NUCLEOTIDE SEQUENCE [LARGE SCALE GENOMIC DNA]</scope>
    <source>
        <strain evidence="10">DSM 938 / 37b4</strain>
    </source>
</reference>
<keyword evidence="6 8" id="KW-1133">Transmembrane helix</keyword>
<dbReference type="AlphaFoldDB" id="A0A1G7ENF8"/>
<feature type="transmembrane region" description="Helical" evidence="8">
    <location>
        <begin position="133"/>
        <end position="154"/>
    </location>
</feature>
<dbReference type="EMBL" id="FNAY01000002">
    <property type="protein sequence ID" value="SDE64976.1"/>
    <property type="molecule type" value="Genomic_DNA"/>
</dbReference>
<dbReference type="GO" id="GO:0022857">
    <property type="term" value="F:transmembrane transporter activity"/>
    <property type="evidence" value="ECO:0007669"/>
    <property type="project" value="InterPro"/>
</dbReference>
<evidence type="ECO:0000256" key="8">
    <source>
        <dbReference type="SAM" id="Phobius"/>
    </source>
</evidence>
<feature type="transmembrane region" description="Helical" evidence="8">
    <location>
        <begin position="178"/>
        <end position="197"/>
    </location>
</feature>
<dbReference type="SUPFAM" id="SSF81345">
    <property type="entry name" value="ABC transporter involved in vitamin B12 uptake, BtuC"/>
    <property type="match status" value="1"/>
</dbReference>
<dbReference type="OrthoDB" id="9796260at2"/>
<evidence type="ECO:0000256" key="6">
    <source>
        <dbReference type="ARBA" id="ARBA00022989"/>
    </source>
</evidence>
<evidence type="ECO:0000256" key="2">
    <source>
        <dbReference type="ARBA" id="ARBA00007935"/>
    </source>
</evidence>
<dbReference type="Proteomes" id="UP000183812">
    <property type="component" value="Unassembled WGS sequence"/>
</dbReference>
<feature type="transmembrane region" description="Helical" evidence="8">
    <location>
        <begin position="42"/>
        <end position="61"/>
    </location>
</feature>
<evidence type="ECO:0000256" key="7">
    <source>
        <dbReference type="ARBA" id="ARBA00023136"/>
    </source>
</evidence>
<keyword evidence="4" id="KW-1003">Cell membrane</keyword>
<dbReference type="RefSeq" id="WP_074552914.1">
    <property type="nucleotide sequence ID" value="NZ_CP119563.1"/>
</dbReference>
<dbReference type="GO" id="GO:0005886">
    <property type="term" value="C:plasma membrane"/>
    <property type="evidence" value="ECO:0007669"/>
    <property type="project" value="UniProtKB-SubCell"/>
</dbReference>
<dbReference type="PANTHER" id="PTHR30472:SF19">
    <property type="entry name" value="PETROBACTIN IMPORT SYSTEM PERMEASE PROTEIN YCLO"/>
    <property type="match status" value="1"/>
</dbReference>
<evidence type="ECO:0000256" key="3">
    <source>
        <dbReference type="ARBA" id="ARBA00022448"/>
    </source>
</evidence>
<dbReference type="Pfam" id="PF01032">
    <property type="entry name" value="FecCD"/>
    <property type="match status" value="1"/>
</dbReference>
<name>A0A1G7ENF8_RHOCA</name>
<keyword evidence="3" id="KW-0813">Transport</keyword>